<reference evidence="3 4" key="1">
    <citation type="journal article" date="2022" name="Nat. Ecol. Evol.">
        <title>A masculinizing supergene underlies an exaggerated male reproductive morph in a spider.</title>
        <authorList>
            <person name="Hendrickx F."/>
            <person name="De Corte Z."/>
            <person name="Sonet G."/>
            <person name="Van Belleghem S.M."/>
            <person name="Kostlbacher S."/>
            <person name="Vangestel C."/>
        </authorList>
    </citation>
    <scope>NUCLEOTIDE SEQUENCE [LARGE SCALE GENOMIC DNA]</scope>
    <source>
        <strain evidence="3">W744_W776</strain>
    </source>
</reference>
<name>A0AAV6VDS2_9ARAC</name>
<protein>
    <submittedName>
        <fullName evidence="3">Uncharacterized protein</fullName>
    </submittedName>
</protein>
<feature type="signal peptide" evidence="2">
    <location>
        <begin position="1"/>
        <end position="21"/>
    </location>
</feature>
<evidence type="ECO:0000313" key="4">
    <source>
        <dbReference type="Proteomes" id="UP000827092"/>
    </source>
</evidence>
<proteinExistence type="predicted"/>
<organism evidence="3 4">
    <name type="scientific">Oedothorax gibbosus</name>
    <dbReference type="NCBI Taxonomy" id="931172"/>
    <lineage>
        <taxon>Eukaryota</taxon>
        <taxon>Metazoa</taxon>
        <taxon>Ecdysozoa</taxon>
        <taxon>Arthropoda</taxon>
        <taxon>Chelicerata</taxon>
        <taxon>Arachnida</taxon>
        <taxon>Araneae</taxon>
        <taxon>Araneomorphae</taxon>
        <taxon>Entelegynae</taxon>
        <taxon>Araneoidea</taxon>
        <taxon>Linyphiidae</taxon>
        <taxon>Erigoninae</taxon>
        <taxon>Oedothorax</taxon>
    </lineage>
</organism>
<sequence>MKPALLFCFWVVSTTISTNRGIPATLEAEAGTSQAAVETTLSPEDQSNSPSKQSKIPSLRIHIEIQIDHSSTKGTRVVLTLQPLPDTLATAPVSAIQSMFGRNAAVPTYATVFGRLKV</sequence>
<evidence type="ECO:0000313" key="3">
    <source>
        <dbReference type="EMBL" id="KAG8194940.1"/>
    </source>
</evidence>
<gene>
    <name evidence="3" type="ORF">JTE90_021401</name>
</gene>
<feature type="region of interest" description="Disordered" evidence="1">
    <location>
        <begin position="33"/>
        <end position="56"/>
    </location>
</feature>
<dbReference type="AlphaFoldDB" id="A0AAV6VDS2"/>
<dbReference type="EMBL" id="JAFNEN010000096">
    <property type="protein sequence ID" value="KAG8194940.1"/>
    <property type="molecule type" value="Genomic_DNA"/>
</dbReference>
<accession>A0AAV6VDS2</accession>
<keyword evidence="2" id="KW-0732">Signal</keyword>
<evidence type="ECO:0000256" key="1">
    <source>
        <dbReference type="SAM" id="MobiDB-lite"/>
    </source>
</evidence>
<evidence type="ECO:0000256" key="2">
    <source>
        <dbReference type="SAM" id="SignalP"/>
    </source>
</evidence>
<keyword evidence="4" id="KW-1185">Reference proteome</keyword>
<comment type="caution">
    <text evidence="3">The sequence shown here is derived from an EMBL/GenBank/DDBJ whole genome shotgun (WGS) entry which is preliminary data.</text>
</comment>
<feature type="chain" id="PRO_5043641742" evidence="2">
    <location>
        <begin position="22"/>
        <end position="118"/>
    </location>
</feature>
<dbReference type="Proteomes" id="UP000827092">
    <property type="component" value="Unassembled WGS sequence"/>
</dbReference>